<dbReference type="GO" id="GO:0006935">
    <property type="term" value="P:chemotaxis"/>
    <property type="evidence" value="ECO:0007669"/>
    <property type="project" value="UniProtKB-KW"/>
</dbReference>
<dbReference type="Pfam" id="PF00015">
    <property type="entry name" value="MCPsignal"/>
    <property type="match status" value="1"/>
</dbReference>
<accession>A0A1J5SLF8</accession>
<keyword evidence="3" id="KW-1133">Transmembrane helix</keyword>
<proteinExistence type="predicted"/>
<dbReference type="GO" id="GO:0007165">
    <property type="term" value="P:signal transduction"/>
    <property type="evidence" value="ECO:0007669"/>
    <property type="project" value="InterPro"/>
</dbReference>
<dbReference type="PANTHER" id="PTHR43531">
    <property type="entry name" value="PROTEIN ICFG"/>
    <property type="match status" value="1"/>
</dbReference>
<name>A0A1J5SLF8_9ZZZZ</name>
<feature type="transmembrane region" description="Helical" evidence="3">
    <location>
        <begin position="358"/>
        <end position="381"/>
    </location>
</feature>
<gene>
    <name evidence="5" type="primary">trg_1</name>
    <name evidence="5" type="ORF">GALL_85200</name>
</gene>
<evidence type="ECO:0000259" key="4">
    <source>
        <dbReference type="PROSITE" id="PS50111"/>
    </source>
</evidence>
<dbReference type="AlphaFoldDB" id="A0A1J5SLF8"/>
<feature type="region of interest" description="Disordered" evidence="2">
    <location>
        <begin position="557"/>
        <end position="579"/>
    </location>
</feature>
<dbReference type="GO" id="GO:0004888">
    <property type="term" value="F:transmembrane signaling receptor activity"/>
    <property type="evidence" value="ECO:0007669"/>
    <property type="project" value="InterPro"/>
</dbReference>
<feature type="transmembrane region" description="Helical" evidence="3">
    <location>
        <begin position="14"/>
        <end position="37"/>
    </location>
</feature>
<dbReference type="SMART" id="SM00283">
    <property type="entry name" value="MA"/>
    <property type="match status" value="1"/>
</dbReference>
<evidence type="ECO:0000256" key="1">
    <source>
        <dbReference type="ARBA" id="ARBA00022500"/>
    </source>
</evidence>
<feature type="domain" description="Methyl-accepting transducer" evidence="4">
    <location>
        <begin position="397"/>
        <end position="619"/>
    </location>
</feature>
<protein>
    <submittedName>
        <fullName evidence="5">Methyl-accepting chemotaxis protein III</fullName>
    </submittedName>
</protein>
<dbReference type="PRINTS" id="PR00260">
    <property type="entry name" value="CHEMTRNSDUCR"/>
</dbReference>
<organism evidence="5">
    <name type="scientific">mine drainage metagenome</name>
    <dbReference type="NCBI Taxonomy" id="410659"/>
    <lineage>
        <taxon>unclassified sequences</taxon>
        <taxon>metagenomes</taxon>
        <taxon>ecological metagenomes</taxon>
    </lineage>
</organism>
<comment type="caution">
    <text evidence="5">The sequence shown here is derived from an EMBL/GenBank/DDBJ whole genome shotgun (WGS) entry which is preliminary data.</text>
</comment>
<reference evidence="5" key="1">
    <citation type="submission" date="2016-10" db="EMBL/GenBank/DDBJ databases">
        <title>Sequence of Gallionella enrichment culture.</title>
        <authorList>
            <person name="Poehlein A."/>
            <person name="Muehling M."/>
            <person name="Daniel R."/>
        </authorList>
    </citation>
    <scope>NUCLEOTIDE SEQUENCE</scope>
</reference>
<dbReference type="SUPFAM" id="SSF58104">
    <property type="entry name" value="Methyl-accepting chemotaxis protein (MCP) signaling domain"/>
    <property type="match status" value="1"/>
</dbReference>
<dbReference type="EMBL" id="MLJW01000027">
    <property type="protein sequence ID" value="OIR09287.1"/>
    <property type="molecule type" value="Genomic_DNA"/>
</dbReference>
<sequence length="661" mass="72726">MIKRLTQLPLRTQLAILTIPSFVVIVALASVFIARTYRDYRQLSRVRDLVTLANKFSAIGGSLEQETNAGMWDVLFTHVNHTEAKLPDSLKLYTTAAARTDAMLDEARAQWARVDKVGLDPVTRAKIEDAFAQATQLKLWRAAVTSVGKDLDPSITDDPYYQAQLARYKPALPDRYLEQTLWDYIKEKAYTGLVESFNSTLMVTARATDDAELARSIILQAELLTFQATSERECTLTYYYIKPGACPNGLQGDELAWLRSLWDREQQAYDNAWALATDDERAIMKRDLSIESFPLSEHARDWLRANWRNNDIHKLYTPELSRELDTTRIARTQQAIDALRARLAGITAARIAQRHGSLVTLISVVVGFGALFAAVCVLFYFNITRTLRSGIETLEQGVNNIIGASRNLAETSSQLSTLASEQAAGIEQMSATVKEITAMSKSRNEYLDSILQQEKSNQSHAEQSVSVMTQMSGAIAEIAQANVETQKVINSIQDLAMQTNLLALNAAIEAARAGEAGAGFAVVASEVKTLAEGSARTAKGNEEFITRSQHAITNGTRLSDKTSASLKAMEQGSRRSSQMVAEILQRDEEQRRGLEQISSATHSIESKITELAASAEELASAGQQLSGNTTELDSLVDRLSLLLRGKHRQSGGGALSAERGD</sequence>
<dbReference type="Gene3D" id="1.10.287.950">
    <property type="entry name" value="Methyl-accepting chemotaxis protein"/>
    <property type="match status" value="1"/>
</dbReference>
<dbReference type="PROSITE" id="PS50111">
    <property type="entry name" value="CHEMOTAXIS_TRANSDUC_2"/>
    <property type="match status" value="1"/>
</dbReference>
<keyword evidence="1" id="KW-0145">Chemotaxis</keyword>
<dbReference type="GO" id="GO:0016020">
    <property type="term" value="C:membrane"/>
    <property type="evidence" value="ECO:0007669"/>
    <property type="project" value="InterPro"/>
</dbReference>
<keyword evidence="3" id="KW-0472">Membrane</keyword>
<dbReference type="InterPro" id="IPR004089">
    <property type="entry name" value="MCPsignal_dom"/>
</dbReference>
<dbReference type="PANTHER" id="PTHR43531:SF11">
    <property type="entry name" value="METHYL-ACCEPTING CHEMOTAXIS PROTEIN 3"/>
    <property type="match status" value="1"/>
</dbReference>
<dbReference type="InterPro" id="IPR004090">
    <property type="entry name" value="Chemotax_Me-accpt_rcpt"/>
</dbReference>
<keyword evidence="3" id="KW-0812">Transmembrane</keyword>
<dbReference type="InterPro" id="IPR051310">
    <property type="entry name" value="MCP_chemotaxis"/>
</dbReference>
<evidence type="ECO:0000256" key="3">
    <source>
        <dbReference type="SAM" id="Phobius"/>
    </source>
</evidence>
<evidence type="ECO:0000313" key="5">
    <source>
        <dbReference type="EMBL" id="OIR09287.1"/>
    </source>
</evidence>
<evidence type="ECO:0000256" key="2">
    <source>
        <dbReference type="SAM" id="MobiDB-lite"/>
    </source>
</evidence>